<dbReference type="PaxDb" id="6239-R10D12.17"/>
<feature type="transmembrane region" description="Helical" evidence="6">
    <location>
        <begin position="249"/>
        <end position="272"/>
    </location>
</feature>
<keyword evidence="3 6" id="KW-1133">Transmembrane helix</keyword>
<dbReference type="InterPro" id="IPR019427">
    <property type="entry name" value="7TM_GPCR_serpentine_rcpt_Srw"/>
</dbReference>
<feature type="transmembrane region" description="Helical" evidence="6">
    <location>
        <begin position="15"/>
        <end position="34"/>
    </location>
</feature>
<organism evidence="8 9">
    <name type="scientific">Caenorhabditis elegans</name>
    <dbReference type="NCBI Taxonomy" id="6239"/>
    <lineage>
        <taxon>Eukaryota</taxon>
        <taxon>Metazoa</taxon>
        <taxon>Ecdysozoa</taxon>
        <taxon>Nematoda</taxon>
        <taxon>Chromadorea</taxon>
        <taxon>Rhabditida</taxon>
        <taxon>Rhabditina</taxon>
        <taxon>Rhabditomorpha</taxon>
        <taxon>Rhabditoidea</taxon>
        <taxon>Rhabditidae</taxon>
        <taxon>Peloderinae</taxon>
        <taxon>Caenorhabditis</taxon>
    </lineage>
</organism>
<dbReference type="InParanoid" id="Q7YWV5"/>
<feature type="region of interest" description="Disordered" evidence="5">
    <location>
        <begin position="336"/>
        <end position="364"/>
    </location>
</feature>
<feature type="transmembrane region" description="Helical" evidence="6">
    <location>
        <begin position="41"/>
        <end position="62"/>
    </location>
</feature>
<dbReference type="SUPFAM" id="SSF81321">
    <property type="entry name" value="Family A G protein-coupled receptor-like"/>
    <property type="match status" value="1"/>
</dbReference>
<evidence type="ECO:0000313" key="10">
    <source>
        <dbReference type="WormBase" id="R10D12.17"/>
    </source>
</evidence>
<evidence type="ECO:0000256" key="3">
    <source>
        <dbReference type="ARBA" id="ARBA00022989"/>
    </source>
</evidence>
<dbReference type="Gene3D" id="1.20.1070.10">
    <property type="entry name" value="Rhodopsin 7-helix transmembrane proteins"/>
    <property type="match status" value="1"/>
</dbReference>
<dbReference type="PANTHER" id="PTHR22751:SF127">
    <property type="entry name" value="G-PROTEIN COUPLED RECEPTORS FAMILY 1 PROFILE DOMAIN-CONTAINING PROTEIN"/>
    <property type="match status" value="1"/>
</dbReference>
<name>Q7YWV5_CAEEL</name>
<dbReference type="PhylomeDB" id="Q7YWV5"/>
<dbReference type="SMR" id="Q7YWV5"/>
<feature type="transmembrane region" description="Helical" evidence="6">
    <location>
        <begin position="101"/>
        <end position="120"/>
    </location>
</feature>
<gene>
    <name evidence="8 10" type="primary">srw-145</name>
    <name evidence="8" type="ORF">CELE_R10D12.17</name>
    <name evidence="10" type="ORF">R10D12.17</name>
</gene>
<feature type="transmembrane region" description="Helical" evidence="6">
    <location>
        <begin position="132"/>
        <end position="154"/>
    </location>
</feature>
<dbReference type="AlphaFoldDB" id="Q7YWV5"/>
<feature type="domain" description="G-protein coupled receptors family 1 profile" evidence="7">
    <location>
        <begin position="25"/>
        <end position="310"/>
    </location>
</feature>
<dbReference type="PANTHER" id="PTHR22751">
    <property type="entry name" value="G-PROTEIN COUPLED RECEPTOR-RELATED"/>
    <property type="match status" value="1"/>
</dbReference>
<evidence type="ECO:0000256" key="6">
    <source>
        <dbReference type="SAM" id="Phobius"/>
    </source>
</evidence>
<dbReference type="EMBL" id="BX284605">
    <property type="protein sequence ID" value="CAE17917.2"/>
    <property type="molecule type" value="Genomic_DNA"/>
</dbReference>
<evidence type="ECO:0000259" key="7">
    <source>
        <dbReference type="PROSITE" id="PS50262"/>
    </source>
</evidence>
<dbReference type="GeneID" id="259658"/>
<reference evidence="8 9" key="1">
    <citation type="journal article" date="1998" name="Science">
        <title>Genome sequence of the nematode C. elegans: a platform for investigating biology.</title>
        <authorList>
            <consortium name="The C. elegans sequencing consortium"/>
            <person name="Sulson J.E."/>
            <person name="Waterston R."/>
        </authorList>
    </citation>
    <scope>NUCLEOTIDE SEQUENCE [LARGE SCALE GENOMIC DNA]</scope>
    <source>
        <strain evidence="8 9">Bristol N2</strain>
    </source>
</reference>
<dbReference type="STRING" id="6239.R10D12.17.1"/>
<evidence type="ECO:0000256" key="2">
    <source>
        <dbReference type="ARBA" id="ARBA00022692"/>
    </source>
</evidence>
<dbReference type="eggNOG" id="ENOG502TGMJ">
    <property type="taxonomic scope" value="Eukaryota"/>
</dbReference>
<keyword evidence="9" id="KW-1185">Reference proteome</keyword>
<dbReference type="Proteomes" id="UP000001940">
    <property type="component" value="Chromosome V"/>
</dbReference>
<dbReference type="GO" id="GO:0008528">
    <property type="term" value="F:G protein-coupled peptide receptor activity"/>
    <property type="evidence" value="ECO:0007669"/>
    <property type="project" value="InterPro"/>
</dbReference>
<dbReference type="GO" id="GO:0016020">
    <property type="term" value="C:membrane"/>
    <property type="evidence" value="ECO:0007669"/>
    <property type="project" value="UniProtKB-SubCell"/>
</dbReference>
<keyword evidence="4 6" id="KW-0472">Membrane</keyword>
<feature type="transmembrane region" description="Helical" evidence="6">
    <location>
        <begin position="206"/>
        <end position="228"/>
    </location>
</feature>
<keyword evidence="2 6" id="KW-0812">Transmembrane</keyword>
<dbReference type="CTD" id="259658"/>
<dbReference type="OrthoDB" id="5843022at2759"/>
<evidence type="ECO:0000256" key="5">
    <source>
        <dbReference type="SAM" id="MobiDB-lite"/>
    </source>
</evidence>
<dbReference type="HOGENOM" id="CLU_043715_0_1_1"/>
<proteinExistence type="predicted"/>
<comment type="subcellular location">
    <subcellularLocation>
        <location evidence="1">Membrane</location>
    </subcellularLocation>
</comment>
<dbReference type="AGR" id="WB:WBGene00011197"/>
<keyword evidence="8" id="KW-0675">Receptor</keyword>
<dbReference type="KEGG" id="cel:CELE_R10D12.17"/>
<dbReference type="Pfam" id="PF10324">
    <property type="entry name" value="7TM_GPCR_Srw"/>
    <property type="match status" value="1"/>
</dbReference>
<dbReference type="PROSITE" id="PS50262">
    <property type="entry name" value="G_PROTEIN_RECEP_F1_2"/>
    <property type="match status" value="1"/>
</dbReference>
<evidence type="ECO:0000256" key="1">
    <source>
        <dbReference type="ARBA" id="ARBA00004370"/>
    </source>
</evidence>
<evidence type="ECO:0000313" key="8">
    <source>
        <dbReference type="EMBL" id="CAE17917.2"/>
    </source>
</evidence>
<feature type="compositionally biased region" description="Polar residues" evidence="5">
    <location>
        <begin position="344"/>
        <end position="364"/>
    </location>
</feature>
<dbReference type="InterPro" id="IPR017452">
    <property type="entry name" value="GPCR_Rhodpsn_7TM"/>
</dbReference>
<sequence length="364" mass="41938">MFEFSYFFSFLSDHEYTVCFFSFIINIVHLLILTRKYMRTASIYVLLIGVCIAELYLMFLPLKQKLEEFLESRMKCPLPSSIFQIYISRIVFSTGDNMSRLSIWLCVLFALVRVIVLQKINDNRFQILSAPGFGWILIFFSFILSGIMSISHYYKDHIEEVGLCIPQPGCESLSVSQIYQYHLVISELYTFGNGIFAKLFFLSNGIFTLILPCSVILIIIVFLIKEIIKSKKKHIERTVNPHHMRNEKTTILVTILSIVEFSFLLSSGLIFIVEIVFGRNTLEIINYANISLRWIFALKSSTRCFLCVLFSCRYRNAIRRMFGFKDAIAVMNQHKPSMAPPSPSLQRSASSNMPPSSPKMESSL</sequence>
<dbReference type="WormBase" id="R10D12.17">
    <property type="protein sequence ID" value="CE38096"/>
    <property type="gene ID" value="WBGene00011197"/>
    <property type="gene designation" value="srw-145"/>
</dbReference>
<feature type="transmembrane region" description="Helical" evidence="6">
    <location>
        <begin position="292"/>
        <end position="312"/>
    </location>
</feature>
<dbReference type="OMA" id="YMRTASI"/>
<evidence type="ECO:0000313" key="9">
    <source>
        <dbReference type="Proteomes" id="UP000001940"/>
    </source>
</evidence>
<dbReference type="Bgee" id="WBGene00011197">
    <property type="expression patterns" value="Expressed in larva"/>
</dbReference>
<accession>Q7YWV5</accession>
<evidence type="ECO:0000256" key="4">
    <source>
        <dbReference type="ARBA" id="ARBA00023136"/>
    </source>
</evidence>
<protein>
    <submittedName>
        <fullName evidence="8">G-protein coupled receptors family 1 profile domain-containing protein</fullName>
    </submittedName>
</protein>
<dbReference type="UCSC" id="R10D12.17">
    <property type="organism name" value="c. elegans"/>
</dbReference>
<dbReference type="RefSeq" id="NP_001024075.1">
    <property type="nucleotide sequence ID" value="NM_001028904.3"/>
</dbReference>